<protein>
    <submittedName>
        <fullName evidence="1">Uncharacterized protein</fullName>
    </submittedName>
</protein>
<dbReference type="EMBL" id="CAAALY010002510">
    <property type="protein sequence ID" value="VEL07811.1"/>
    <property type="molecule type" value="Genomic_DNA"/>
</dbReference>
<dbReference type="AlphaFoldDB" id="A0A3S5FBR3"/>
<proteinExistence type="predicted"/>
<comment type="caution">
    <text evidence="1">The sequence shown here is derived from an EMBL/GenBank/DDBJ whole genome shotgun (WGS) entry which is preliminary data.</text>
</comment>
<accession>A0A3S5FBR3</accession>
<reference evidence="1" key="1">
    <citation type="submission" date="2018-11" db="EMBL/GenBank/DDBJ databases">
        <authorList>
            <consortium name="Pathogen Informatics"/>
        </authorList>
    </citation>
    <scope>NUCLEOTIDE SEQUENCE</scope>
</reference>
<evidence type="ECO:0000313" key="1">
    <source>
        <dbReference type="EMBL" id="VEL07811.1"/>
    </source>
</evidence>
<sequence length="226" mass="25765">MSIPRFFSAPPLHHLAYEFFDNPCLRVPIYISLPPHPQALSRLRTDRRLWYSLDEDMQSLKVYRSEKEASLGSSNALERINLKDLVIRMDDPELNQFILICQGNLVQSLYLISLANSSFGLSISSISGLDMSARPLSGHEERGRDLLPIRLKVFSHLKRLAVSAKFNPHCRLQRDSNPGCMKDNFFPIFLGSRNRQPIQHTRWALILYSLGGAVGRLSGDLRPLQH</sequence>
<name>A0A3S5FBR3_9PLAT</name>
<evidence type="ECO:0000313" key="2">
    <source>
        <dbReference type="Proteomes" id="UP000784294"/>
    </source>
</evidence>
<organism evidence="1 2">
    <name type="scientific">Protopolystoma xenopodis</name>
    <dbReference type="NCBI Taxonomy" id="117903"/>
    <lineage>
        <taxon>Eukaryota</taxon>
        <taxon>Metazoa</taxon>
        <taxon>Spiralia</taxon>
        <taxon>Lophotrochozoa</taxon>
        <taxon>Platyhelminthes</taxon>
        <taxon>Monogenea</taxon>
        <taxon>Polyopisthocotylea</taxon>
        <taxon>Polystomatidea</taxon>
        <taxon>Polystomatidae</taxon>
        <taxon>Protopolystoma</taxon>
    </lineage>
</organism>
<keyword evidence="2" id="KW-1185">Reference proteome</keyword>
<gene>
    <name evidence="1" type="ORF">PXEA_LOCUS1251</name>
</gene>
<dbReference type="Proteomes" id="UP000784294">
    <property type="component" value="Unassembled WGS sequence"/>
</dbReference>